<comment type="caution">
    <text evidence="10">The sequence shown here is derived from an EMBL/GenBank/DDBJ whole genome shotgun (WGS) entry which is preliminary data.</text>
</comment>
<keyword evidence="2" id="KW-0997">Cell inner membrane</keyword>
<dbReference type="EMBL" id="MZXW01000053">
    <property type="protein sequence ID" value="RXT35302.1"/>
    <property type="molecule type" value="Genomic_DNA"/>
</dbReference>
<dbReference type="InterPro" id="IPR004089">
    <property type="entry name" value="MCPsignal_dom"/>
</dbReference>
<dbReference type="OrthoDB" id="8482111at2"/>
<evidence type="ECO:0000256" key="1">
    <source>
        <dbReference type="ARBA" id="ARBA00004429"/>
    </source>
</evidence>
<keyword evidence="6" id="KW-1133">Transmembrane helix</keyword>
<dbReference type="GO" id="GO:0005886">
    <property type="term" value="C:plasma membrane"/>
    <property type="evidence" value="ECO:0007669"/>
    <property type="project" value="UniProtKB-SubCell"/>
</dbReference>
<comment type="similarity">
    <text evidence="4">Belongs to the methyl-accepting chemotaxis (MCP) protein family.</text>
</comment>
<evidence type="ECO:0000313" key="10">
    <source>
        <dbReference type="EMBL" id="RXT35302.1"/>
    </source>
</evidence>
<gene>
    <name evidence="10" type="ORF">B5V03_36125</name>
</gene>
<keyword evidence="2" id="KW-1003">Cell membrane</keyword>
<keyword evidence="6" id="KW-0472">Membrane</keyword>
<keyword evidence="11" id="KW-1185">Reference proteome</keyword>
<feature type="domain" description="T-SNARE coiled-coil homology" evidence="8">
    <location>
        <begin position="570"/>
        <end position="632"/>
    </location>
</feature>
<feature type="domain" description="HAMP" evidence="9">
    <location>
        <begin position="324"/>
        <end position="377"/>
    </location>
</feature>
<keyword evidence="6" id="KW-0812">Transmembrane</keyword>
<dbReference type="InterPro" id="IPR003660">
    <property type="entry name" value="HAMP_dom"/>
</dbReference>
<evidence type="ECO:0000259" key="8">
    <source>
        <dbReference type="PROSITE" id="PS50192"/>
    </source>
</evidence>
<protein>
    <submittedName>
        <fullName evidence="10">Chemotaxis protein</fullName>
    </submittedName>
</protein>
<dbReference type="SMART" id="SM00283">
    <property type="entry name" value="MA"/>
    <property type="match status" value="1"/>
</dbReference>
<sequence length="675" mass="69757">MNLSLLLSRIGIRPRIFGGFALVLGFLCVLALLAVMRLSEIGGTVGELVTSADGDAGMARVHAALLSSNVTVERFIRTRNLGDRDSAMKAIDGFGQTFDQVDQQFARLPAIAAGRSALVDALGTYRKSFTAVAAAVDRLRSASTKGEALGASAGLDVGAINVALANQPDRLLQPLRLAGTVDAMRVSMLRFTITQAQVDADDAGMTIGYALAAVADSEAEIADVDAPRLKSLIAALKKVLADQSATLTELSAAMSELRKAQADLVKSSSAIDAKAAEISRALGAMRTEQSRLTAGSVDQTRNLVFTVAALALVLGALLAWLIGRSVSRPIGQMTLRMQSLAAGELDEAIPGGERGDEIGRIAGAVEVFRQNAQTVRRMEQESAAQRAAAETVRASMMAQLADRFDRGMEGVIGGVSSRAEEMGQSAGSLARVAERGRSLAEQVAATSAQASSNVQTVAAATHQLAASIKEISSQVARSVSVSDQAKEEASRTETLMRALSDSAERIGTVVQLIQAIASQTNLLALNATIESARAGDAGKGFAVVANEVKSLATQTGRATEEIAGLVAEIQGSTGQSVAAIGQIGRTIAEMTEIATTIASAVEEQGAATSEIARNVEQAANGTAAVTDQVGDVRTVAGETDAGAEAALTAASALQDQARALKTAVAEFLQTVRKAA</sequence>
<dbReference type="CDD" id="cd06225">
    <property type="entry name" value="HAMP"/>
    <property type="match status" value="1"/>
</dbReference>
<dbReference type="AlphaFoldDB" id="A0A4Q1ULA2"/>
<dbReference type="SMART" id="SM00304">
    <property type="entry name" value="HAMP"/>
    <property type="match status" value="1"/>
</dbReference>
<evidence type="ECO:0000259" key="9">
    <source>
        <dbReference type="PROSITE" id="PS50885"/>
    </source>
</evidence>
<evidence type="ECO:0000256" key="4">
    <source>
        <dbReference type="ARBA" id="ARBA00029447"/>
    </source>
</evidence>
<accession>A0A4Q1ULA2</accession>
<dbReference type="Proteomes" id="UP000290819">
    <property type="component" value="Unassembled WGS sequence"/>
</dbReference>
<dbReference type="InterPro" id="IPR000727">
    <property type="entry name" value="T_SNARE_dom"/>
</dbReference>
<evidence type="ECO:0000259" key="7">
    <source>
        <dbReference type="PROSITE" id="PS50111"/>
    </source>
</evidence>
<dbReference type="Pfam" id="PF00015">
    <property type="entry name" value="MCPsignal"/>
    <property type="match status" value="1"/>
</dbReference>
<comment type="subcellular location">
    <subcellularLocation>
        <location evidence="1">Cell inner membrane</location>
        <topology evidence="1">Multi-pass membrane protein</topology>
    </subcellularLocation>
</comment>
<evidence type="ECO:0000256" key="2">
    <source>
        <dbReference type="ARBA" id="ARBA00022519"/>
    </source>
</evidence>
<keyword evidence="3 5" id="KW-0807">Transducer</keyword>
<dbReference type="PROSITE" id="PS50885">
    <property type="entry name" value="HAMP"/>
    <property type="match status" value="1"/>
</dbReference>
<dbReference type="Gene3D" id="6.10.340.10">
    <property type="match status" value="1"/>
</dbReference>
<feature type="transmembrane region" description="Helical" evidence="6">
    <location>
        <begin position="16"/>
        <end position="36"/>
    </location>
</feature>
<organism evidence="10 11">
    <name type="scientific">Bradyrhizobium betae</name>
    <dbReference type="NCBI Taxonomy" id="244734"/>
    <lineage>
        <taxon>Bacteria</taxon>
        <taxon>Pseudomonadati</taxon>
        <taxon>Pseudomonadota</taxon>
        <taxon>Alphaproteobacteria</taxon>
        <taxon>Hyphomicrobiales</taxon>
        <taxon>Nitrobacteraceae</taxon>
        <taxon>Bradyrhizobium</taxon>
    </lineage>
</organism>
<dbReference type="PANTHER" id="PTHR32089">
    <property type="entry name" value="METHYL-ACCEPTING CHEMOTAXIS PROTEIN MCPB"/>
    <property type="match status" value="1"/>
</dbReference>
<dbReference type="PROSITE" id="PS50111">
    <property type="entry name" value="CHEMOTAXIS_TRANSDUC_2"/>
    <property type="match status" value="1"/>
</dbReference>
<proteinExistence type="inferred from homology"/>
<dbReference type="Pfam" id="PF00672">
    <property type="entry name" value="HAMP"/>
    <property type="match status" value="1"/>
</dbReference>
<dbReference type="Gene3D" id="1.10.287.950">
    <property type="entry name" value="Methyl-accepting chemotaxis protein"/>
    <property type="match status" value="1"/>
</dbReference>
<evidence type="ECO:0000256" key="6">
    <source>
        <dbReference type="SAM" id="Phobius"/>
    </source>
</evidence>
<reference evidence="10 11" key="1">
    <citation type="submission" date="2017-03" db="EMBL/GenBank/DDBJ databases">
        <authorList>
            <person name="Safronova V.I."/>
            <person name="Sazanova A.L."/>
            <person name="Chirak E.R."/>
        </authorList>
    </citation>
    <scope>NUCLEOTIDE SEQUENCE [LARGE SCALE GENOMIC DNA]</scope>
    <source>
        <strain evidence="10 11">Opo-243</strain>
    </source>
</reference>
<dbReference type="RefSeq" id="WP_129275238.1">
    <property type="nucleotide sequence ID" value="NZ_MZXW01000053.1"/>
</dbReference>
<evidence type="ECO:0000256" key="5">
    <source>
        <dbReference type="PROSITE-ProRule" id="PRU00284"/>
    </source>
</evidence>
<dbReference type="PROSITE" id="PS50192">
    <property type="entry name" value="T_SNARE"/>
    <property type="match status" value="1"/>
</dbReference>
<evidence type="ECO:0000256" key="3">
    <source>
        <dbReference type="ARBA" id="ARBA00023224"/>
    </source>
</evidence>
<name>A0A4Q1ULA2_9BRAD</name>
<dbReference type="SUPFAM" id="SSF58104">
    <property type="entry name" value="Methyl-accepting chemotaxis protein (MCP) signaling domain"/>
    <property type="match status" value="1"/>
</dbReference>
<feature type="domain" description="Methyl-accepting transducer" evidence="7">
    <location>
        <begin position="418"/>
        <end position="654"/>
    </location>
</feature>
<feature type="transmembrane region" description="Helical" evidence="6">
    <location>
        <begin position="303"/>
        <end position="323"/>
    </location>
</feature>
<dbReference type="GO" id="GO:0007165">
    <property type="term" value="P:signal transduction"/>
    <property type="evidence" value="ECO:0007669"/>
    <property type="project" value="UniProtKB-KW"/>
</dbReference>
<dbReference type="PANTHER" id="PTHR32089:SF112">
    <property type="entry name" value="LYSOZYME-LIKE PROTEIN-RELATED"/>
    <property type="match status" value="1"/>
</dbReference>
<evidence type="ECO:0000313" key="11">
    <source>
        <dbReference type="Proteomes" id="UP000290819"/>
    </source>
</evidence>